<reference evidence="2 3" key="1">
    <citation type="submission" date="2024-04" db="EMBL/GenBank/DDBJ databases">
        <authorList>
            <person name="Fracassetti M."/>
        </authorList>
    </citation>
    <scope>NUCLEOTIDE SEQUENCE [LARGE SCALE GENOMIC DNA]</scope>
</reference>
<protein>
    <recommendedName>
        <fullName evidence="1">RNase H type-1 domain-containing protein</fullName>
    </recommendedName>
</protein>
<proteinExistence type="predicted"/>
<dbReference type="InterPro" id="IPR052929">
    <property type="entry name" value="RNase_H-like_EbsB-rel"/>
</dbReference>
<dbReference type="PANTHER" id="PTHR47074:SF21">
    <property type="entry name" value="RNASE H TYPE-1 DOMAIN-CONTAINING PROTEIN"/>
    <property type="match status" value="1"/>
</dbReference>
<dbReference type="GO" id="GO:0004523">
    <property type="term" value="F:RNA-DNA hybrid ribonuclease activity"/>
    <property type="evidence" value="ECO:0007669"/>
    <property type="project" value="InterPro"/>
</dbReference>
<name>A0AAV2FFC9_9ROSI</name>
<dbReference type="Pfam" id="PF13456">
    <property type="entry name" value="RVT_3"/>
    <property type="match status" value="1"/>
</dbReference>
<evidence type="ECO:0000259" key="1">
    <source>
        <dbReference type="Pfam" id="PF13456"/>
    </source>
</evidence>
<dbReference type="Proteomes" id="UP001497516">
    <property type="component" value="Chromosome 6"/>
</dbReference>
<accession>A0AAV2FFC9</accession>
<dbReference type="AlphaFoldDB" id="A0AAV2FFC9"/>
<sequence length="143" mass="16560">MKREYRWEKPRTGSFKVNVDATILKEDGTCFDLVVRDGAGVFRLAAVHRTRTSRMPEVAEAKAILWALNMSINHHYRPLLIELDCLSVIRKVMEENRTDMEIETVCREIRNALEEEEELGFVFWEGKEMKQPTCQGGMWLGGV</sequence>
<gene>
    <name evidence="2" type="ORF">LTRI10_LOCUS37298</name>
</gene>
<keyword evidence="3" id="KW-1185">Reference proteome</keyword>
<feature type="domain" description="RNase H type-1" evidence="1">
    <location>
        <begin position="18"/>
        <end position="123"/>
    </location>
</feature>
<organism evidence="2 3">
    <name type="scientific">Linum trigynum</name>
    <dbReference type="NCBI Taxonomy" id="586398"/>
    <lineage>
        <taxon>Eukaryota</taxon>
        <taxon>Viridiplantae</taxon>
        <taxon>Streptophyta</taxon>
        <taxon>Embryophyta</taxon>
        <taxon>Tracheophyta</taxon>
        <taxon>Spermatophyta</taxon>
        <taxon>Magnoliopsida</taxon>
        <taxon>eudicotyledons</taxon>
        <taxon>Gunneridae</taxon>
        <taxon>Pentapetalae</taxon>
        <taxon>rosids</taxon>
        <taxon>fabids</taxon>
        <taxon>Malpighiales</taxon>
        <taxon>Linaceae</taxon>
        <taxon>Linum</taxon>
    </lineage>
</organism>
<dbReference type="PANTHER" id="PTHR47074">
    <property type="entry name" value="BNAC02G40300D PROTEIN"/>
    <property type="match status" value="1"/>
</dbReference>
<evidence type="ECO:0000313" key="3">
    <source>
        <dbReference type="Proteomes" id="UP001497516"/>
    </source>
</evidence>
<dbReference type="InterPro" id="IPR002156">
    <property type="entry name" value="RNaseH_domain"/>
</dbReference>
<evidence type="ECO:0000313" key="2">
    <source>
        <dbReference type="EMBL" id="CAL1396966.1"/>
    </source>
</evidence>
<dbReference type="EMBL" id="OZ034819">
    <property type="protein sequence ID" value="CAL1396966.1"/>
    <property type="molecule type" value="Genomic_DNA"/>
</dbReference>
<dbReference type="GO" id="GO:0003676">
    <property type="term" value="F:nucleic acid binding"/>
    <property type="evidence" value="ECO:0007669"/>
    <property type="project" value="InterPro"/>
</dbReference>